<evidence type="ECO:0000256" key="2">
    <source>
        <dbReference type="ARBA" id="ARBA00023008"/>
    </source>
</evidence>
<dbReference type="PANTHER" id="PTHR12151">
    <property type="entry name" value="ELECTRON TRANSPORT PROTIN SCO1/SENC FAMILY MEMBER"/>
    <property type="match status" value="1"/>
</dbReference>
<dbReference type="InterPro" id="IPR036249">
    <property type="entry name" value="Thioredoxin-like_sf"/>
</dbReference>
<accession>A0A172TY51</accession>
<feature type="domain" description="Thioredoxin" evidence="5">
    <location>
        <begin position="21"/>
        <end position="201"/>
    </location>
</feature>
<comment type="similarity">
    <text evidence="1">Belongs to the SCO1/2 family.</text>
</comment>
<dbReference type="InterPro" id="IPR003782">
    <property type="entry name" value="SCO1/SenC"/>
</dbReference>
<sequence>MSTKRLFYIAFFAVLVIGFYLAMGQLIPGFTTQVIKPLGTIRPFTFYNQNGQAVTEKAMAGKVTAVEYFFTTCRGICPRMNNNMRKVYDTYKGEKDFLILSHTCDPLNDNPDQLKRYADSMKVDTNKWVFLTGRKDSLYNMARHVYKIDDPKNNVGSIDDDFLHTQFIALVNKKGDVMKVYDALKESEIKELKDDIARYLKQ</sequence>
<dbReference type="PROSITE" id="PS51352">
    <property type="entry name" value="THIOREDOXIN_2"/>
    <property type="match status" value="1"/>
</dbReference>
<dbReference type="Pfam" id="PF02630">
    <property type="entry name" value="SCO1-SenC"/>
    <property type="match status" value="1"/>
</dbReference>
<dbReference type="EMBL" id="CP011390">
    <property type="protein sequence ID" value="ANE51667.1"/>
    <property type="molecule type" value="Genomic_DNA"/>
</dbReference>
<dbReference type="AlphaFoldDB" id="A0A172TY51"/>
<dbReference type="KEGG" id="fla:SY85_15315"/>
<keyword evidence="4" id="KW-1015">Disulfide bond</keyword>
<dbReference type="PATRIC" id="fig|1492898.3.peg.3326"/>
<dbReference type="SUPFAM" id="SSF52833">
    <property type="entry name" value="Thioredoxin-like"/>
    <property type="match status" value="1"/>
</dbReference>
<dbReference type="InterPro" id="IPR013766">
    <property type="entry name" value="Thioredoxin_domain"/>
</dbReference>
<proteinExistence type="inferred from homology"/>
<dbReference type="OrthoDB" id="9811998at2"/>
<organism evidence="6 7">
    <name type="scientific">Flavisolibacter tropicus</name>
    <dbReference type="NCBI Taxonomy" id="1492898"/>
    <lineage>
        <taxon>Bacteria</taxon>
        <taxon>Pseudomonadati</taxon>
        <taxon>Bacteroidota</taxon>
        <taxon>Chitinophagia</taxon>
        <taxon>Chitinophagales</taxon>
        <taxon>Chitinophagaceae</taxon>
        <taxon>Flavisolibacter</taxon>
    </lineage>
</organism>
<gene>
    <name evidence="6" type="ORF">SY85_15315</name>
</gene>
<reference evidence="6 7" key="2">
    <citation type="journal article" date="2016" name="Int. J. Syst. Evol. Microbiol.">
        <title>Flavisolibacter tropicus sp. nov., isolated from tropical soil.</title>
        <authorList>
            <person name="Lee J.J."/>
            <person name="Kang M.S."/>
            <person name="Kim G.S."/>
            <person name="Lee C.S."/>
            <person name="Lim S."/>
            <person name="Lee J."/>
            <person name="Roh S.H."/>
            <person name="Kang H."/>
            <person name="Ha J.M."/>
            <person name="Bae S."/>
            <person name="Jung H.Y."/>
            <person name="Kim M.K."/>
        </authorList>
    </citation>
    <scope>NUCLEOTIDE SEQUENCE [LARGE SCALE GENOMIC DNA]</scope>
    <source>
        <strain evidence="6 7">LCS9</strain>
    </source>
</reference>
<dbReference type="RefSeq" id="WP_066405783.1">
    <property type="nucleotide sequence ID" value="NZ_CP011390.1"/>
</dbReference>
<keyword evidence="3" id="KW-0479">Metal-binding</keyword>
<dbReference type="PANTHER" id="PTHR12151:SF25">
    <property type="entry name" value="LINALOOL DEHYDRATASE_ISOMERASE DOMAIN-CONTAINING PROTEIN"/>
    <property type="match status" value="1"/>
</dbReference>
<name>A0A172TY51_9BACT</name>
<evidence type="ECO:0000256" key="4">
    <source>
        <dbReference type="PIRSR" id="PIRSR603782-2"/>
    </source>
</evidence>
<feature type="binding site" evidence="3">
    <location>
        <position position="77"/>
    </location>
    <ligand>
        <name>Cu cation</name>
        <dbReference type="ChEBI" id="CHEBI:23378"/>
    </ligand>
</feature>
<evidence type="ECO:0000313" key="7">
    <source>
        <dbReference type="Proteomes" id="UP000077177"/>
    </source>
</evidence>
<dbReference type="CDD" id="cd02968">
    <property type="entry name" value="SCO"/>
    <property type="match status" value="1"/>
</dbReference>
<feature type="disulfide bond" description="Redox-active" evidence="4">
    <location>
        <begin position="73"/>
        <end position="77"/>
    </location>
</feature>
<dbReference type="Gene3D" id="3.40.30.10">
    <property type="entry name" value="Glutaredoxin"/>
    <property type="match status" value="1"/>
</dbReference>
<dbReference type="Proteomes" id="UP000077177">
    <property type="component" value="Chromosome"/>
</dbReference>
<dbReference type="GO" id="GO:0046872">
    <property type="term" value="F:metal ion binding"/>
    <property type="evidence" value="ECO:0007669"/>
    <property type="project" value="UniProtKB-KW"/>
</dbReference>
<feature type="binding site" evidence="3">
    <location>
        <position position="164"/>
    </location>
    <ligand>
        <name>Cu cation</name>
        <dbReference type="ChEBI" id="CHEBI:23378"/>
    </ligand>
</feature>
<evidence type="ECO:0000313" key="6">
    <source>
        <dbReference type="EMBL" id="ANE51667.1"/>
    </source>
</evidence>
<evidence type="ECO:0000259" key="5">
    <source>
        <dbReference type="PROSITE" id="PS51352"/>
    </source>
</evidence>
<dbReference type="STRING" id="1492898.SY85_15315"/>
<evidence type="ECO:0000256" key="1">
    <source>
        <dbReference type="ARBA" id="ARBA00010996"/>
    </source>
</evidence>
<keyword evidence="7" id="KW-1185">Reference proteome</keyword>
<protein>
    <submittedName>
        <fullName evidence="6">Electron transporter SenC</fullName>
    </submittedName>
</protein>
<keyword evidence="2 3" id="KW-0186">Copper</keyword>
<reference evidence="7" key="1">
    <citation type="submission" date="2015-01" db="EMBL/GenBank/DDBJ databases">
        <title>Flavisolibacter sp./LCS9/ whole genome sequencing.</title>
        <authorList>
            <person name="Kim M.K."/>
            <person name="Srinivasan S."/>
            <person name="Lee J.-J."/>
        </authorList>
    </citation>
    <scope>NUCLEOTIDE SEQUENCE [LARGE SCALE GENOMIC DNA]</scope>
    <source>
        <strain evidence="7">LCS9</strain>
    </source>
</reference>
<evidence type="ECO:0000256" key="3">
    <source>
        <dbReference type="PIRSR" id="PIRSR603782-1"/>
    </source>
</evidence>
<feature type="binding site" evidence="3">
    <location>
        <position position="73"/>
    </location>
    <ligand>
        <name>Cu cation</name>
        <dbReference type="ChEBI" id="CHEBI:23378"/>
    </ligand>
</feature>